<comment type="caution">
    <text evidence="2">The sequence shown here is derived from an EMBL/GenBank/DDBJ whole genome shotgun (WGS) entry which is preliminary data.</text>
</comment>
<dbReference type="Proteomes" id="UP000246991">
    <property type="component" value="Unassembled WGS sequence"/>
</dbReference>
<feature type="non-terminal residue" evidence="2">
    <location>
        <position position="53"/>
    </location>
</feature>
<dbReference type="Pfam" id="PF13424">
    <property type="entry name" value="TPR_12"/>
    <property type="match status" value="1"/>
</dbReference>
<feature type="region of interest" description="Disordered" evidence="1">
    <location>
        <begin position="1"/>
        <end position="22"/>
    </location>
</feature>
<organism evidence="2 3">
    <name type="scientific">Tuber magnatum</name>
    <name type="common">white Piedmont truffle</name>
    <dbReference type="NCBI Taxonomy" id="42249"/>
    <lineage>
        <taxon>Eukaryota</taxon>
        <taxon>Fungi</taxon>
        <taxon>Dikarya</taxon>
        <taxon>Ascomycota</taxon>
        <taxon>Pezizomycotina</taxon>
        <taxon>Pezizomycetes</taxon>
        <taxon>Pezizales</taxon>
        <taxon>Tuberaceae</taxon>
        <taxon>Tuber</taxon>
    </lineage>
</organism>
<gene>
    <name evidence="2" type="ORF">C7212DRAFT_24945</name>
</gene>
<dbReference type="STRING" id="42249.A0A317T0S0"/>
<feature type="compositionally biased region" description="Basic and acidic residues" evidence="1">
    <location>
        <begin position="7"/>
        <end position="19"/>
    </location>
</feature>
<evidence type="ECO:0000256" key="1">
    <source>
        <dbReference type="SAM" id="MobiDB-lite"/>
    </source>
</evidence>
<dbReference type="AlphaFoldDB" id="A0A317T0S0"/>
<evidence type="ECO:0000313" key="2">
    <source>
        <dbReference type="EMBL" id="PWW78996.1"/>
    </source>
</evidence>
<evidence type="ECO:0008006" key="4">
    <source>
        <dbReference type="Google" id="ProtNLM"/>
    </source>
</evidence>
<keyword evidence="3" id="KW-1185">Reference proteome</keyword>
<reference evidence="2 3" key="1">
    <citation type="submission" date="2018-03" db="EMBL/GenBank/DDBJ databases">
        <title>Genomes of Pezizomycetes fungi and the evolution of truffles.</title>
        <authorList>
            <person name="Murat C."/>
            <person name="Payen T."/>
            <person name="Noel B."/>
            <person name="Kuo A."/>
            <person name="Martin F.M."/>
        </authorList>
    </citation>
    <scope>NUCLEOTIDE SEQUENCE [LARGE SCALE GENOMIC DNA]</scope>
    <source>
        <strain evidence="2">091103-1</strain>
    </source>
</reference>
<name>A0A317T0S0_9PEZI</name>
<dbReference type="InterPro" id="IPR011990">
    <property type="entry name" value="TPR-like_helical_dom_sf"/>
</dbReference>
<dbReference type="Gene3D" id="1.25.40.10">
    <property type="entry name" value="Tetratricopeptide repeat domain"/>
    <property type="match status" value="1"/>
</dbReference>
<dbReference type="SUPFAM" id="SSF48452">
    <property type="entry name" value="TPR-like"/>
    <property type="match status" value="1"/>
</dbReference>
<protein>
    <recommendedName>
        <fullName evidence="4">Kinesin light chain</fullName>
    </recommendedName>
</protein>
<sequence>MHRHALPGRERAPGRDHPDTLQSVNELGTMLHRQGKYGEAEIMHQRALVGREK</sequence>
<accession>A0A317T0S0</accession>
<dbReference type="OrthoDB" id="1658288at2759"/>
<proteinExistence type="predicted"/>
<dbReference type="EMBL" id="PYWC01000011">
    <property type="protein sequence ID" value="PWW78996.1"/>
    <property type="molecule type" value="Genomic_DNA"/>
</dbReference>
<evidence type="ECO:0000313" key="3">
    <source>
        <dbReference type="Proteomes" id="UP000246991"/>
    </source>
</evidence>